<dbReference type="Proteomes" id="UP001138540">
    <property type="component" value="Unassembled WGS sequence"/>
</dbReference>
<dbReference type="PANTHER" id="PTHR30273:SF2">
    <property type="entry name" value="PROTEIN FECR"/>
    <property type="match status" value="1"/>
</dbReference>
<comment type="caution">
    <text evidence="3">The sequence shown here is derived from an EMBL/GenBank/DDBJ whole genome shotgun (WGS) entry which is preliminary data.</text>
</comment>
<dbReference type="RefSeq" id="WP_184149591.1">
    <property type="nucleotide sequence ID" value="NZ_JACHKA010000001.1"/>
</dbReference>
<dbReference type="PANTHER" id="PTHR30273">
    <property type="entry name" value="PERIPLASMIC SIGNAL SENSOR AND SIGMA FACTOR ACTIVATOR FECR-RELATED"/>
    <property type="match status" value="1"/>
</dbReference>
<evidence type="ECO:0000259" key="1">
    <source>
        <dbReference type="Pfam" id="PF04773"/>
    </source>
</evidence>
<name>A0ABR6NAY6_9SPHN</name>
<protein>
    <submittedName>
        <fullName evidence="3">Transmembrane sensor</fullName>
    </submittedName>
</protein>
<sequence>MTHDPHLETTAIDWLMRQRDPAFEDWEAFADWLAADPAHQRVYAELSALDADLAGLPGPPARHSVGDVDASPAAPRRFGRRQWLAGALAASLVGVVSVGLLQRAPDSYRIETAPGQVEVVSLDDGSNIVVNGGSSVLLSHADPRRATVERGQALFTVRHSDEAPFRVAVGNAQLVDVGTVFDVTRTDDRTVVAVSEGAVIYNPDADAVRVDAGARLAVRDGGAAEVSPVSLAAVGGWRSGQLVYDGVPLADVAAEVSRTTGIPIRTAPGAGGILFRGALQAGRDEARIVNDLAGLSGTRATRDSGGWTLAR</sequence>
<keyword evidence="3" id="KW-0812">Transmembrane</keyword>
<dbReference type="InterPro" id="IPR006860">
    <property type="entry name" value="FecR"/>
</dbReference>
<reference evidence="3 4" key="1">
    <citation type="submission" date="2020-08" db="EMBL/GenBank/DDBJ databases">
        <title>Exploring microbial biodiversity for novel pathways involved in the catabolism of aromatic compounds derived from lignin.</title>
        <authorList>
            <person name="Elkins J."/>
        </authorList>
    </citation>
    <scope>NUCLEOTIDE SEQUENCE [LARGE SCALE GENOMIC DNA]</scope>
    <source>
        <strain evidence="3 4">B1D3A</strain>
    </source>
</reference>
<keyword evidence="4" id="KW-1185">Reference proteome</keyword>
<dbReference type="EMBL" id="JACHKA010000001">
    <property type="protein sequence ID" value="MBB5984446.1"/>
    <property type="molecule type" value="Genomic_DNA"/>
</dbReference>
<evidence type="ECO:0000313" key="4">
    <source>
        <dbReference type="Proteomes" id="UP001138540"/>
    </source>
</evidence>
<accession>A0ABR6NAY6</accession>
<organism evidence="3 4">
    <name type="scientific">Sphingobium lignivorans</name>
    <dbReference type="NCBI Taxonomy" id="2735886"/>
    <lineage>
        <taxon>Bacteria</taxon>
        <taxon>Pseudomonadati</taxon>
        <taxon>Pseudomonadota</taxon>
        <taxon>Alphaproteobacteria</taxon>
        <taxon>Sphingomonadales</taxon>
        <taxon>Sphingomonadaceae</taxon>
        <taxon>Sphingobium</taxon>
    </lineage>
</organism>
<evidence type="ECO:0000259" key="2">
    <source>
        <dbReference type="Pfam" id="PF16220"/>
    </source>
</evidence>
<dbReference type="InterPro" id="IPR012373">
    <property type="entry name" value="Ferrdict_sens_TM"/>
</dbReference>
<keyword evidence="3" id="KW-0472">Membrane</keyword>
<dbReference type="PIRSF" id="PIRSF018266">
    <property type="entry name" value="FecR"/>
    <property type="match status" value="1"/>
</dbReference>
<proteinExistence type="predicted"/>
<dbReference type="Pfam" id="PF04773">
    <property type="entry name" value="FecR"/>
    <property type="match status" value="1"/>
</dbReference>
<gene>
    <name evidence="3" type="ORF">HNP60_000420</name>
</gene>
<evidence type="ECO:0000313" key="3">
    <source>
        <dbReference type="EMBL" id="MBB5984446.1"/>
    </source>
</evidence>
<dbReference type="Gene3D" id="2.60.120.1440">
    <property type="match status" value="1"/>
</dbReference>
<feature type="domain" description="FecR N-terminal" evidence="2">
    <location>
        <begin position="11"/>
        <end position="49"/>
    </location>
</feature>
<dbReference type="Pfam" id="PF16220">
    <property type="entry name" value="DUF4880"/>
    <property type="match status" value="1"/>
</dbReference>
<feature type="domain" description="FecR protein" evidence="1">
    <location>
        <begin position="109"/>
        <end position="199"/>
    </location>
</feature>
<dbReference type="InterPro" id="IPR032623">
    <property type="entry name" value="FecR_N"/>
</dbReference>